<comment type="caution">
    <text evidence="3">The sequence shown here is derived from an EMBL/GenBank/DDBJ whole genome shotgun (WGS) entry which is preliminary data.</text>
</comment>
<accession>A0A8S3R3L0</accession>
<dbReference type="InterPro" id="IPR002909">
    <property type="entry name" value="IPT_dom"/>
</dbReference>
<feature type="domain" description="IPT/TIG" evidence="2">
    <location>
        <begin position="410"/>
        <end position="463"/>
    </location>
</feature>
<protein>
    <recommendedName>
        <fullName evidence="2">IPT/TIG domain-containing protein</fullName>
    </recommendedName>
</protein>
<evidence type="ECO:0000313" key="3">
    <source>
        <dbReference type="EMBL" id="CAG2203340.1"/>
    </source>
</evidence>
<dbReference type="CDD" id="cd00603">
    <property type="entry name" value="IPT_PCSR"/>
    <property type="match status" value="1"/>
</dbReference>
<evidence type="ECO:0000256" key="1">
    <source>
        <dbReference type="SAM" id="Phobius"/>
    </source>
</evidence>
<reference evidence="3" key="1">
    <citation type="submission" date="2021-03" db="EMBL/GenBank/DDBJ databases">
        <authorList>
            <person name="Bekaert M."/>
        </authorList>
    </citation>
    <scope>NUCLEOTIDE SEQUENCE</scope>
</reference>
<dbReference type="CDD" id="cd00102">
    <property type="entry name" value="IPT"/>
    <property type="match status" value="1"/>
</dbReference>
<keyword evidence="4" id="KW-1185">Reference proteome</keyword>
<proteinExistence type="predicted"/>
<dbReference type="PANTHER" id="PTHR22625:SF70">
    <property type="entry name" value="PLEXIN A, ISOFORM A"/>
    <property type="match status" value="1"/>
</dbReference>
<name>A0A8S3R3L0_MYTED</name>
<dbReference type="GO" id="GO:0005886">
    <property type="term" value="C:plasma membrane"/>
    <property type="evidence" value="ECO:0007669"/>
    <property type="project" value="TreeGrafter"/>
</dbReference>
<evidence type="ECO:0000259" key="2">
    <source>
        <dbReference type="Pfam" id="PF01833"/>
    </source>
</evidence>
<feature type="transmembrane region" description="Helical" evidence="1">
    <location>
        <begin position="581"/>
        <end position="605"/>
    </location>
</feature>
<dbReference type="SUPFAM" id="SSF81296">
    <property type="entry name" value="E set domains"/>
    <property type="match status" value="1"/>
</dbReference>
<sequence length="696" mass="78293">MGIKGDVYFSVLLCITAFGVEITPSQNITQIVPLRQMIVSNNTIFVGGAGGIAVLERDTMKKCYLYIFMERYNERFLESRKLKLRCENTAIDGQYFESTLWQNDHVNCSDTGDNVCNKENKSDICEVLQGNFCSTRYHHTLVGGKGITTMDHVYDINKIITAMDLFLTEDYTVLYFGTSDGQAEGKCPRLDDDVELHLFAYQPENLTIRVREFESNVIDKLSSSNFTCEISQNGIIVKASRVLWDMNYTHFTCMDYSRFSCITGEVSEPNNGKITMSFKGCPSPIVKNTYFTYRNPGDIQNFYPRKGILAGNTTLTITGQNISFEGPDRYNIKFCDENSVTCIECRILDSVNMNDSKIMCKTGESNEPRNLTKLVVVIDSLTTLQLTRTFQYLPDPTFDISNETLKAIESGGATFTINGDGFNNVGQITVERVDEPCEVPSDKQAVCQTPEKLPDQPNVQTVIVNFDGIPRAFEINYVDDPSFERFDSVIQYDKESSITIMGKNILNGARFDDYNILVGLDGKCLISEISDITMDFIKCVPPKNVPRTNKSDVNTVHVIVVVGKITAYIGDLQYKEDDNQFSLIVGLLTGGLVTSIIIGFTAVFISRRSKKRFMVKCKMEMSKALSERRENSGNNDELRDIEGNEMAYSEINPAAELNSNTNRKGHQDVQNEYENSVLVLLQTLIIGYNSRLLTTK</sequence>
<evidence type="ECO:0000313" key="4">
    <source>
        <dbReference type="Proteomes" id="UP000683360"/>
    </source>
</evidence>
<organism evidence="3 4">
    <name type="scientific">Mytilus edulis</name>
    <name type="common">Blue mussel</name>
    <dbReference type="NCBI Taxonomy" id="6550"/>
    <lineage>
        <taxon>Eukaryota</taxon>
        <taxon>Metazoa</taxon>
        <taxon>Spiralia</taxon>
        <taxon>Lophotrochozoa</taxon>
        <taxon>Mollusca</taxon>
        <taxon>Bivalvia</taxon>
        <taxon>Autobranchia</taxon>
        <taxon>Pteriomorphia</taxon>
        <taxon>Mytilida</taxon>
        <taxon>Mytiloidea</taxon>
        <taxon>Mytilidae</taxon>
        <taxon>Mytilinae</taxon>
        <taxon>Mytilus</taxon>
    </lineage>
</organism>
<dbReference type="GO" id="GO:0002116">
    <property type="term" value="C:semaphorin receptor complex"/>
    <property type="evidence" value="ECO:0007669"/>
    <property type="project" value="TreeGrafter"/>
</dbReference>
<keyword evidence="1" id="KW-0472">Membrane</keyword>
<dbReference type="Gene3D" id="2.60.40.10">
    <property type="entry name" value="Immunoglobulins"/>
    <property type="match status" value="2"/>
</dbReference>
<dbReference type="InterPro" id="IPR013783">
    <property type="entry name" value="Ig-like_fold"/>
</dbReference>
<keyword evidence="1" id="KW-0812">Transmembrane</keyword>
<dbReference type="InterPro" id="IPR031148">
    <property type="entry name" value="Plexin"/>
</dbReference>
<gene>
    <name evidence="3" type="ORF">MEDL_17792</name>
</gene>
<dbReference type="PANTHER" id="PTHR22625">
    <property type="entry name" value="PLEXIN"/>
    <property type="match status" value="1"/>
</dbReference>
<dbReference type="Proteomes" id="UP000683360">
    <property type="component" value="Unassembled WGS sequence"/>
</dbReference>
<dbReference type="GO" id="GO:0017154">
    <property type="term" value="F:semaphorin receptor activity"/>
    <property type="evidence" value="ECO:0007669"/>
    <property type="project" value="InterPro"/>
</dbReference>
<dbReference type="InterPro" id="IPR014756">
    <property type="entry name" value="Ig_E-set"/>
</dbReference>
<dbReference type="OrthoDB" id="6106364at2759"/>
<keyword evidence="1" id="KW-1133">Transmembrane helix</keyword>
<dbReference type="EMBL" id="CAJPWZ010000917">
    <property type="protein sequence ID" value="CAG2203340.1"/>
    <property type="molecule type" value="Genomic_DNA"/>
</dbReference>
<dbReference type="GO" id="GO:0030334">
    <property type="term" value="P:regulation of cell migration"/>
    <property type="evidence" value="ECO:0007669"/>
    <property type="project" value="TreeGrafter"/>
</dbReference>
<dbReference type="Pfam" id="PF01833">
    <property type="entry name" value="TIG"/>
    <property type="match status" value="2"/>
</dbReference>
<dbReference type="AlphaFoldDB" id="A0A8S3R3L0"/>
<feature type="domain" description="IPT/TIG" evidence="2">
    <location>
        <begin position="299"/>
        <end position="386"/>
    </location>
</feature>